<gene>
    <name evidence="2" type="ORF">E3T28_12810</name>
</gene>
<sequence>MDDGFITSKKVLAIPRAVRAETVGLWTLCGVWSARELADGRIPAYIPEELGGSLTQADELVRVQLWHAPGSACDHTECGEAGPGEYLVHDWHVYQPSRAETLAKRADVSAKRSAAGAKGAASRWQKDGKAMASDSNTVASEQQSDGPVPVPVPVPNEQTQALVQDKPAQVLEAEFAEWWAGCWRKQAKPDALKAFKAARKDTSLAALIAGAQAYKLLNIGQDKSHLKMPAGWLRDRRWEDEQIPHVPAANTARSGVTPTERAMATLRLTEPQERRPSKVDQIEDLIALGQRMDADVSGQSFSEWEEQQMAGYAEVLG</sequence>
<evidence type="ECO:0000256" key="1">
    <source>
        <dbReference type="SAM" id="MobiDB-lite"/>
    </source>
</evidence>
<evidence type="ECO:0000313" key="3">
    <source>
        <dbReference type="Proteomes" id="UP000297853"/>
    </source>
</evidence>
<accession>A0ABY2IWC4</accession>
<dbReference type="Proteomes" id="UP000297853">
    <property type="component" value="Unassembled WGS sequence"/>
</dbReference>
<reference evidence="2 3" key="1">
    <citation type="submission" date="2019-03" db="EMBL/GenBank/DDBJ databases">
        <title>Genomics of glacier-inhabiting Cryobacterium strains.</title>
        <authorList>
            <person name="Liu Q."/>
            <person name="Xin Y.-H."/>
        </authorList>
    </citation>
    <scope>NUCLEOTIDE SEQUENCE [LARGE SCALE GENOMIC DNA]</scope>
    <source>
        <strain evidence="2 3">TMT1-23-1</strain>
    </source>
</reference>
<organism evidence="2 3">
    <name type="scientific">Cryobacterium sinapicolor</name>
    <dbReference type="NCBI Taxonomy" id="1259236"/>
    <lineage>
        <taxon>Bacteria</taxon>
        <taxon>Bacillati</taxon>
        <taxon>Actinomycetota</taxon>
        <taxon>Actinomycetes</taxon>
        <taxon>Micrococcales</taxon>
        <taxon>Microbacteriaceae</taxon>
        <taxon>Cryobacterium</taxon>
    </lineage>
</organism>
<feature type="compositionally biased region" description="Low complexity" evidence="1">
    <location>
        <begin position="114"/>
        <end position="123"/>
    </location>
</feature>
<keyword evidence="3" id="KW-1185">Reference proteome</keyword>
<evidence type="ECO:0000313" key="2">
    <source>
        <dbReference type="EMBL" id="TFC96219.1"/>
    </source>
</evidence>
<dbReference type="EMBL" id="SOGQ01000068">
    <property type="protein sequence ID" value="TFC96219.1"/>
    <property type="molecule type" value="Genomic_DNA"/>
</dbReference>
<feature type="region of interest" description="Disordered" evidence="1">
    <location>
        <begin position="114"/>
        <end position="149"/>
    </location>
</feature>
<name>A0ABY2IWC4_9MICO</name>
<protein>
    <submittedName>
        <fullName evidence="2">Uncharacterized protein</fullName>
    </submittedName>
</protein>
<dbReference type="RefSeq" id="WP_134431895.1">
    <property type="nucleotide sequence ID" value="NZ_SOGQ01000068.1"/>
</dbReference>
<proteinExistence type="predicted"/>
<feature type="compositionally biased region" description="Polar residues" evidence="1">
    <location>
        <begin position="133"/>
        <end position="145"/>
    </location>
</feature>
<comment type="caution">
    <text evidence="2">The sequence shown here is derived from an EMBL/GenBank/DDBJ whole genome shotgun (WGS) entry which is preliminary data.</text>
</comment>